<reference evidence="14" key="1">
    <citation type="journal article" date="2020" name="Stud. Mycol.">
        <title>101 Dothideomycetes genomes: a test case for predicting lifestyles and emergence of pathogens.</title>
        <authorList>
            <person name="Haridas S."/>
            <person name="Albert R."/>
            <person name="Binder M."/>
            <person name="Bloem J."/>
            <person name="Labutti K."/>
            <person name="Salamov A."/>
            <person name="Andreopoulos B."/>
            <person name="Baker S."/>
            <person name="Barry K."/>
            <person name="Bills G."/>
            <person name="Bluhm B."/>
            <person name="Cannon C."/>
            <person name="Castanera R."/>
            <person name="Culley D."/>
            <person name="Daum C."/>
            <person name="Ezra D."/>
            <person name="Gonzalez J."/>
            <person name="Henrissat B."/>
            <person name="Kuo A."/>
            <person name="Liang C."/>
            <person name="Lipzen A."/>
            <person name="Lutzoni F."/>
            <person name="Magnuson J."/>
            <person name="Mondo S."/>
            <person name="Nolan M."/>
            <person name="Ohm R."/>
            <person name="Pangilinan J."/>
            <person name="Park H.-J."/>
            <person name="Ramirez L."/>
            <person name="Alfaro M."/>
            <person name="Sun H."/>
            <person name="Tritt A."/>
            <person name="Yoshinaga Y."/>
            <person name="Zwiers L.-H."/>
            <person name="Turgeon B."/>
            <person name="Goodwin S."/>
            <person name="Spatafora J."/>
            <person name="Crous P."/>
            <person name="Grigoriev I."/>
        </authorList>
    </citation>
    <scope>NUCLEOTIDE SEQUENCE</scope>
    <source>
        <strain evidence="14">CBS 690.94</strain>
    </source>
</reference>
<dbReference type="InterPro" id="IPR016181">
    <property type="entry name" value="Acyl_CoA_acyltransferase"/>
</dbReference>
<evidence type="ECO:0000256" key="8">
    <source>
        <dbReference type="ARBA" id="ARBA00048679"/>
    </source>
</evidence>
<keyword evidence="5" id="KW-0418">Kinase</keyword>
<evidence type="ECO:0000256" key="9">
    <source>
        <dbReference type="PROSITE-ProRule" id="PRU10141"/>
    </source>
</evidence>
<feature type="compositionally biased region" description="Polar residues" evidence="10">
    <location>
        <begin position="52"/>
        <end position="63"/>
    </location>
</feature>
<dbReference type="InterPro" id="IPR008271">
    <property type="entry name" value="Ser/Thr_kinase_AS"/>
</dbReference>
<accession>A0A9P4UJR0</accession>
<dbReference type="PROSITE" id="PS50011">
    <property type="entry name" value="PROTEIN_KINASE_DOM"/>
    <property type="match status" value="1"/>
</dbReference>
<evidence type="ECO:0000256" key="2">
    <source>
        <dbReference type="ARBA" id="ARBA00022527"/>
    </source>
</evidence>
<feature type="transmembrane region" description="Helical" evidence="11">
    <location>
        <begin position="1193"/>
        <end position="1215"/>
    </location>
</feature>
<dbReference type="Gene3D" id="3.40.630.30">
    <property type="match status" value="1"/>
</dbReference>
<evidence type="ECO:0000259" key="13">
    <source>
        <dbReference type="PROSITE" id="PS51186"/>
    </source>
</evidence>
<feature type="compositionally biased region" description="Low complexity" evidence="10">
    <location>
        <begin position="281"/>
        <end position="294"/>
    </location>
</feature>
<feature type="domain" description="Protein kinase" evidence="12">
    <location>
        <begin position="411"/>
        <end position="760"/>
    </location>
</feature>
<dbReference type="InterPro" id="IPR000182">
    <property type="entry name" value="GNAT_dom"/>
</dbReference>
<keyword evidence="15" id="KW-1185">Reference proteome</keyword>
<keyword evidence="11" id="KW-1133">Transmembrane helix</keyword>
<dbReference type="PANTHER" id="PTHR24343:SF137">
    <property type="entry name" value="SERINE_THREONINE-PROTEIN KINASE HRK1"/>
    <property type="match status" value="1"/>
</dbReference>
<dbReference type="FunFam" id="1.10.510.10:FF:000595">
    <property type="entry name" value="Protein kinase, putative (AFU_orthologue AFUA_5G11840)"/>
    <property type="match status" value="1"/>
</dbReference>
<evidence type="ECO:0000313" key="15">
    <source>
        <dbReference type="Proteomes" id="UP000799764"/>
    </source>
</evidence>
<feature type="compositionally biased region" description="Basic and acidic residues" evidence="10">
    <location>
        <begin position="688"/>
        <end position="699"/>
    </location>
</feature>
<evidence type="ECO:0000256" key="11">
    <source>
        <dbReference type="SAM" id="Phobius"/>
    </source>
</evidence>
<dbReference type="PROSITE" id="PS51186">
    <property type="entry name" value="GNAT"/>
    <property type="match status" value="1"/>
</dbReference>
<evidence type="ECO:0000256" key="3">
    <source>
        <dbReference type="ARBA" id="ARBA00022679"/>
    </source>
</evidence>
<evidence type="ECO:0000256" key="7">
    <source>
        <dbReference type="ARBA" id="ARBA00047899"/>
    </source>
</evidence>
<comment type="catalytic activity">
    <reaction evidence="8">
        <text>L-seryl-[protein] + ATP = O-phospho-L-seryl-[protein] + ADP + H(+)</text>
        <dbReference type="Rhea" id="RHEA:17989"/>
        <dbReference type="Rhea" id="RHEA-COMP:9863"/>
        <dbReference type="Rhea" id="RHEA-COMP:11604"/>
        <dbReference type="ChEBI" id="CHEBI:15378"/>
        <dbReference type="ChEBI" id="CHEBI:29999"/>
        <dbReference type="ChEBI" id="CHEBI:30616"/>
        <dbReference type="ChEBI" id="CHEBI:83421"/>
        <dbReference type="ChEBI" id="CHEBI:456216"/>
        <dbReference type="EC" id="2.7.11.1"/>
    </reaction>
</comment>
<keyword evidence="6 9" id="KW-0067">ATP-binding</keyword>
<feature type="compositionally biased region" description="Polar residues" evidence="10">
    <location>
        <begin position="1"/>
        <end position="12"/>
    </location>
</feature>
<organism evidence="14 15">
    <name type="scientific">Karstenula rhodostoma CBS 690.94</name>
    <dbReference type="NCBI Taxonomy" id="1392251"/>
    <lineage>
        <taxon>Eukaryota</taxon>
        <taxon>Fungi</taxon>
        <taxon>Dikarya</taxon>
        <taxon>Ascomycota</taxon>
        <taxon>Pezizomycotina</taxon>
        <taxon>Dothideomycetes</taxon>
        <taxon>Pleosporomycetidae</taxon>
        <taxon>Pleosporales</taxon>
        <taxon>Massarineae</taxon>
        <taxon>Didymosphaeriaceae</taxon>
        <taxon>Karstenula</taxon>
    </lineage>
</organism>
<dbReference type="PANTHER" id="PTHR24343">
    <property type="entry name" value="SERINE/THREONINE KINASE"/>
    <property type="match status" value="1"/>
</dbReference>
<dbReference type="SMART" id="SM00220">
    <property type="entry name" value="S_TKc"/>
    <property type="match status" value="1"/>
</dbReference>
<dbReference type="GO" id="GO:0005524">
    <property type="term" value="F:ATP binding"/>
    <property type="evidence" value="ECO:0007669"/>
    <property type="project" value="UniProtKB-UniRule"/>
</dbReference>
<keyword evidence="4 9" id="KW-0547">Nucleotide-binding</keyword>
<dbReference type="Pfam" id="PF00069">
    <property type="entry name" value="Pkinase"/>
    <property type="match status" value="1"/>
</dbReference>
<feature type="transmembrane region" description="Helical" evidence="11">
    <location>
        <begin position="1221"/>
        <end position="1239"/>
    </location>
</feature>
<dbReference type="GO" id="GO:0004674">
    <property type="term" value="F:protein serine/threonine kinase activity"/>
    <property type="evidence" value="ECO:0007669"/>
    <property type="project" value="UniProtKB-KW"/>
</dbReference>
<feature type="region of interest" description="Disordered" evidence="10">
    <location>
        <begin position="659"/>
        <end position="722"/>
    </location>
</feature>
<feature type="compositionally biased region" description="Basic and acidic residues" evidence="10">
    <location>
        <begin position="14"/>
        <end position="24"/>
    </location>
</feature>
<evidence type="ECO:0000256" key="1">
    <source>
        <dbReference type="ARBA" id="ARBA00012513"/>
    </source>
</evidence>
<name>A0A9P4UJR0_9PLEO</name>
<dbReference type="OrthoDB" id="6513151at2759"/>
<feature type="compositionally biased region" description="Pro residues" evidence="10">
    <location>
        <begin position="77"/>
        <end position="87"/>
    </location>
</feature>
<evidence type="ECO:0000313" key="14">
    <source>
        <dbReference type="EMBL" id="KAF2451582.1"/>
    </source>
</evidence>
<keyword evidence="2" id="KW-0723">Serine/threonine-protein kinase</keyword>
<comment type="catalytic activity">
    <reaction evidence="7">
        <text>L-threonyl-[protein] + ATP = O-phospho-L-threonyl-[protein] + ADP + H(+)</text>
        <dbReference type="Rhea" id="RHEA:46608"/>
        <dbReference type="Rhea" id="RHEA-COMP:11060"/>
        <dbReference type="Rhea" id="RHEA-COMP:11605"/>
        <dbReference type="ChEBI" id="CHEBI:15378"/>
        <dbReference type="ChEBI" id="CHEBI:30013"/>
        <dbReference type="ChEBI" id="CHEBI:30616"/>
        <dbReference type="ChEBI" id="CHEBI:61977"/>
        <dbReference type="ChEBI" id="CHEBI:456216"/>
        <dbReference type="EC" id="2.7.11.1"/>
    </reaction>
</comment>
<proteinExistence type="predicted"/>
<dbReference type="PROSITE" id="PS00108">
    <property type="entry name" value="PROTEIN_KINASE_ST"/>
    <property type="match status" value="1"/>
</dbReference>
<evidence type="ECO:0000259" key="12">
    <source>
        <dbReference type="PROSITE" id="PS50011"/>
    </source>
</evidence>
<dbReference type="SUPFAM" id="SSF56112">
    <property type="entry name" value="Protein kinase-like (PK-like)"/>
    <property type="match status" value="1"/>
</dbReference>
<dbReference type="Pfam" id="PF00583">
    <property type="entry name" value="Acetyltransf_1"/>
    <property type="match status" value="1"/>
</dbReference>
<evidence type="ECO:0000256" key="5">
    <source>
        <dbReference type="ARBA" id="ARBA00022777"/>
    </source>
</evidence>
<dbReference type="InterPro" id="IPR000719">
    <property type="entry name" value="Prot_kinase_dom"/>
</dbReference>
<feature type="region of interest" description="Disordered" evidence="10">
    <location>
        <begin position="1"/>
        <end position="396"/>
    </location>
</feature>
<keyword evidence="11" id="KW-0472">Membrane</keyword>
<dbReference type="SUPFAM" id="SSF55729">
    <property type="entry name" value="Acyl-CoA N-acyltransferases (Nat)"/>
    <property type="match status" value="1"/>
</dbReference>
<protein>
    <recommendedName>
        <fullName evidence="1">non-specific serine/threonine protein kinase</fullName>
        <ecNumber evidence="1">2.7.11.1</ecNumber>
    </recommendedName>
</protein>
<keyword evidence="3" id="KW-0808">Transferase</keyword>
<dbReference type="Gene3D" id="1.10.510.10">
    <property type="entry name" value="Transferase(Phosphotransferase) domain 1"/>
    <property type="match status" value="2"/>
</dbReference>
<evidence type="ECO:0000256" key="4">
    <source>
        <dbReference type="ARBA" id="ARBA00022741"/>
    </source>
</evidence>
<evidence type="ECO:0000256" key="10">
    <source>
        <dbReference type="SAM" id="MobiDB-lite"/>
    </source>
</evidence>
<dbReference type="InterPro" id="IPR017441">
    <property type="entry name" value="Protein_kinase_ATP_BS"/>
</dbReference>
<feature type="transmembrane region" description="Helical" evidence="11">
    <location>
        <begin position="996"/>
        <end position="1015"/>
    </location>
</feature>
<comment type="caution">
    <text evidence="14">The sequence shown here is derived from an EMBL/GenBank/DDBJ whole genome shotgun (WGS) entry which is preliminary data.</text>
</comment>
<dbReference type="EMBL" id="MU001492">
    <property type="protein sequence ID" value="KAF2451582.1"/>
    <property type="molecule type" value="Genomic_DNA"/>
</dbReference>
<feature type="binding site" evidence="9">
    <location>
        <position position="440"/>
    </location>
    <ligand>
        <name>ATP</name>
        <dbReference type="ChEBI" id="CHEBI:30616"/>
    </ligand>
</feature>
<keyword evidence="11" id="KW-0812">Transmembrane</keyword>
<dbReference type="PROSITE" id="PS00107">
    <property type="entry name" value="PROTEIN_KINASE_ATP"/>
    <property type="match status" value="1"/>
</dbReference>
<dbReference type="CDD" id="cd04301">
    <property type="entry name" value="NAT_SF"/>
    <property type="match status" value="1"/>
</dbReference>
<dbReference type="GO" id="GO:0005829">
    <property type="term" value="C:cytosol"/>
    <property type="evidence" value="ECO:0007669"/>
    <property type="project" value="TreeGrafter"/>
</dbReference>
<dbReference type="GO" id="GO:0016747">
    <property type="term" value="F:acyltransferase activity, transferring groups other than amino-acyl groups"/>
    <property type="evidence" value="ECO:0007669"/>
    <property type="project" value="InterPro"/>
</dbReference>
<feature type="compositionally biased region" description="Basic residues" evidence="10">
    <location>
        <begin position="676"/>
        <end position="687"/>
    </location>
</feature>
<sequence length="1387" mass="152736">MAGNQEQPQSVRFSDVHEEIEPAKATEPVTSIPGSGEQRDEELSPEAEQELRNLSKTLQQSRFQARRMADFAYEPVSLPPSRAPSPSPASRTPSGHSSHRNSTGPRPSPPVSAMHSPPLTPAGTSSQDGKPAVQTDRRKDPAMMTPQISPPQHEPPPTSMDSVHGGQRRPQSLVVPREPREASARPTSVIELPSVPGPRKSSASALGPTGDSLPASRDVSPSGSARGPGSGHHSPGTSTPISRPFTPQGDKDDPYSRSKRLPPAHDARFIFAPSGRRTPKESSPSSSTTTLPRSKGSGSDRDENKRSSFFGAPKHHERQGSGAEDSDGRSVLGKQHHEGSMSNLKRFFKLGGSKHKDKDKEKKQKRPKSPAPSLREKAMKSKKTGMMTPPITSGSVSVPFADDHGLENKYGKFGKVLGSGAGGSVRLMKRSSDGVTFAVKQFRARHSYESERDYNKKVTAEFCIGSTLHHGNIIETMDLVNEKGNYYVVMEYAPFDLFAIVMTGKMSREEVSCCTLQILNGVSYLHGMGLAHRDLKLDNVVVNEHGIMKIIDFGSAAVFRYPFENDIVLASGIVGSDPYLAPEVYDLSKYDPQPTDIWSLAIIFCCMTLRRFPWKAPRVSDNSYKLFVSPPNDGPKSITNPSQSAFDLSSGIIDEARRSGIQSEPVSRAASGQPSGHHHHHHHHRKDGGRSDAVTHENRPGSASGQGDQPQQPQQPQIIKGPWRLLRLLPRESRYIIGRMLEVDPKKRATLEEILEDKWVKNSQAPRLQRNKRNKTAMACFRFDDKSTRCPGWTERAESTVAWRRDDWPSDFAWTLLWCSWAAISSSWSTCGGSVCGRADVEGGFACCPDEHDAPIGPRSVTGTPLRRRGKLEREQKGLAVAVAVCVVLRRAGPREKDRERQTPDSRRMTAAWRILLVGQNRLACVITLVGSRTANGGRMSPGAIERKDRCILRQKRSLGFPACRYTTLRRPSQSFWSPFASCNCTIFFFGATLNYLPYPLIAFVPGGSIYVIRLPIFRSSIVKKEVAMRRQLHTPAHLKVASGPVALPHRYLDAETVVVNHYAGTEKLIPAIPGFRTSAAFFTSLSANLRIDPDLPSPLGTPIHFRASNQHPFLPPPSPLAFSTVSQPQYPIPAPETAVMTTESVSVPTAAPADGLPQLRTYTATTEDDRVDGLRLIADSVAQQRQIASKVLIFHPLHLAGFALFIAILLQRFWKTNDDLYMLGPTMGGIVMACLVAVRWATGRYLGHAEDINWDWLGDDRMVVVRWGEEVIGALVLGWADEAAKKKQGRRKRGKAIVRAWTVRLKYRGKGVGGGLLEEAVKVAGERGADGIVFERDHANSKRILPSFYNSFMDQQEAKAEKALEKVADEKGNFRQRRSSPTWGSR</sequence>
<feature type="compositionally biased region" description="Polar residues" evidence="10">
    <location>
        <begin position="660"/>
        <end position="674"/>
    </location>
</feature>
<dbReference type="InterPro" id="IPR011009">
    <property type="entry name" value="Kinase-like_dom_sf"/>
</dbReference>
<feature type="domain" description="N-acetyltransferase" evidence="13">
    <location>
        <begin position="1223"/>
        <end position="1387"/>
    </location>
</feature>
<feature type="compositionally biased region" description="Pro residues" evidence="10">
    <location>
        <begin position="148"/>
        <end position="158"/>
    </location>
</feature>
<feature type="compositionally biased region" description="Low complexity" evidence="10">
    <location>
        <begin position="220"/>
        <end position="240"/>
    </location>
</feature>
<evidence type="ECO:0000256" key="6">
    <source>
        <dbReference type="ARBA" id="ARBA00022840"/>
    </source>
</evidence>
<gene>
    <name evidence="14" type="ORF">P171DRAFT_468110</name>
</gene>
<dbReference type="EC" id="2.7.11.1" evidence="1"/>
<dbReference type="Proteomes" id="UP000799764">
    <property type="component" value="Unassembled WGS sequence"/>
</dbReference>